<dbReference type="KEGG" id="ccin:112494214"/>
<proteinExistence type="predicted"/>
<feature type="compositionally biased region" description="Basic residues" evidence="1">
    <location>
        <begin position="38"/>
        <end position="48"/>
    </location>
</feature>
<dbReference type="RefSeq" id="XP_024939844.1">
    <property type="nucleotide sequence ID" value="XM_025084076.1"/>
</dbReference>
<evidence type="ECO:0000313" key="3">
    <source>
        <dbReference type="RefSeq" id="XP_024939844.1"/>
    </source>
</evidence>
<name>A0AAJ7W0C9_CEPCN</name>
<reference evidence="3" key="1">
    <citation type="submission" date="2025-08" db="UniProtKB">
        <authorList>
            <consortium name="RefSeq"/>
        </authorList>
    </citation>
    <scope>IDENTIFICATION</scope>
</reference>
<feature type="compositionally biased region" description="Basic and acidic residues" evidence="1">
    <location>
        <begin position="91"/>
        <end position="114"/>
    </location>
</feature>
<evidence type="ECO:0000313" key="2">
    <source>
        <dbReference type="Proteomes" id="UP000694920"/>
    </source>
</evidence>
<organism evidence="2 3">
    <name type="scientific">Cephus cinctus</name>
    <name type="common">Wheat stem sawfly</name>
    <dbReference type="NCBI Taxonomy" id="211228"/>
    <lineage>
        <taxon>Eukaryota</taxon>
        <taxon>Metazoa</taxon>
        <taxon>Ecdysozoa</taxon>
        <taxon>Arthropoda</taxon>
        <taxon>Hexapoda</taxon>
        <taxon>Insecta</taxon>
        <taxon>Pterygota</taxon>
        <taxon>Neoptera</taxon>
        <taxon>Endopterygota</taxon>
        <taxon>Hymenoptera</taxon>
        <taxon>Cephoidea</taxon>
        <taxon>Cephidae</taxon>
        <taxon>Cephus</taxon>
    </lineage>
</organism>
<dbReference type="GeneID" id="112494214"/>
<evidence type="ECO:0000256" key="1">
    <source>
        <dbReference type="SAM" id="MobiDB-lite"/>
    </source>
</evidence>
<keyword evidence="2" id="KW-1185">Reference proteome</keyword>
<feature type="region of interest" description="Disordered" evidence="1">
    <location>
        <begin position="29"/>
        <end position="68"/>
    </location>
</feature>
<accession>A0AAJ7W0C9</accession>
<gene>
    <name evidence="3" type="primary">LOC112494214</name>
</gene>
<dbReference type="AlphaFoldDB" id="A0AAJ7W0C9"/>
<protein>
    <submittedName>
        <fullName evidence="3">Uncharacterized protein LOC112494214</fullName>
    </submittedName>
</protein>
<sequence>MLQDDVDLWKHAYRSRIFKLGIRLHQAREEGSLTRSGKPARRKRKRIQKERSGHNTAKPVDQDREERPDAMRIWRTASWEKFARVLQSGLSRRERIRMRDGTEGETSQRSDARVHRPIQHPRNQEPIESSQKTIRSRLSVSMIFLRLGFTSRSSLLRNRPN</sequence>
<dbReference type="Proteomes" id="UP000694920">
    <property type="component" value="Unplaced"/>
</dbReference>
<feature type="region of interest" description="Disordered" evidence="1">
    <location>
        <begin position="91"/>
        <end position="133"/>
    </location>
</feature>